<accession>A0ABP2RGN3</accession>
<proteinExistence type="predicted"/>
<sequence>MLLPKRRGPKIPFKIELVAKSGKTISSISHKNSIDKSLI</sequence>
<evidence type="ECO:0000313" key="1">
    <source>
        <dbReference type="EMBL" id="EJZ43590.1"/>
    </source>
</evidence>
<name>A0ABP2RGN3_9LEPT</name>
<gene>
    <name evidence="1" type="ORF">LEP1GSC178_3587</name>
</gene>
<dbReference type="Proteomes" id="UP000018720">
    <property type="component" value="Unassembled WGS sequence"/>
</dbReference>
<organism evidence="1 2">
    <name type="scientific">Leptospira licerasiae str. MMD4847</name>
    <dbReference type="NCBI Taxonomy" id="1049971"/>
    <lineage>
        <taxon>Bacteria</taxon>
        <taxon>Pseudomonadati</taxon>
        <taxon>Spirochaetota</taxon>
        <taxon>Spirochaetia</taxon>
        <taxon>Leptospirales</taxon>
        <taxon>Leptospiraceae</taxon>
        <taxon>Leptospira</taxon>
    </lineage>
</organism>
<keyword evidence="2" id="KW-1185">Reference proteome</keyword>
<comment type="caution">
    <text evidence="1">The sequence shown here is derived from an EMBL/GenBank/DDBJ whole genome shotgun (WGS) entry which is preliminary data.</text>
</comment>
<evidence type="ECO:0000313" key="2">
    <source>
        <dbReference type="Proteomes" id="UP000018720"/>
    </source>
</evidence>
<evidence type="ECO:0008006" key="3">
    <source>
        <dbReference type="Google" id="ProtNLM"/>
    </source>
</evidence>
<protein>
    <recommendedName>
        <fullName evidence="3">Transposase</fullName>
    </recommendedName>
</protein>
<reference evidence="1 2" key="1">
    <citation type="submission" date="2012-08" db="EMBL/GenBank/DDBJ databases">
        <authorList>
            <person name="Harkins D.M."/>
            <person name="Durkin A.S."/>
            <person name="Selengut J.D."/>
            <person name="Sanka R."/>
            <person name="DePew J."/>
            <person name="Purushe J."/>
            <person name="Matthias M.A."/>
            <person name="Vinetz J.M."/>
            <person name="Sutton G.G."/>
            <person name="Nelson W.C."/>
            <person name="Fouts D.E."/>
        </authorList>
    </citation>
    <scope>NUCLEOTIDE SEQUENCE [LARGE SCALE GENOMIC DNA]</scope>
    <source>
        <strain evidence="1 2">MMD4847</strain>
    </source>
</reference>
<dbReference type="EMBL" id="AHOM02000004">
    <property type="protein sequence ID" value="EJZ43590.1"/>
    <property type="molecule type" value="Genomic_DNA"/>
</dbReference>